<gene>
    <name evidence="1" type="ORF">AVEN_154063_1</name>
</gene>
<dbReference type="EMBL" id="BGPR01003031">
    <property type="protein sequence ID" value="GBM82750.1"/>
    <property type="molecule type" value="Genomic_DNA"/>
</dbReference>
<keyword evidence="2" id="KW-1185">Reference proteome</keyword>
<name>A0A4Y2IYQ9_ARAVE</name>
<accession>A0A4Y2IYQ9</accession>
<comment type="caution">
    <text evidence="1">The sequence shown here is derived from an EMBL/GenBank/DDBJ whole genome shotgun (WGS) entry which is preliminary data.</text>
</comment>
<reference evidence="1 2" key="1">
    <citation type="journal article" date="2019" name="Sci. Rep.">
        <title>Orb-weaving spider Araneus ventricosus genome elucidates the spidroin gene catalogue.</title>
        <authorList>
            <person name="Kono N."/>
            <person name="Nakamura H."/>
            <person name="Ohtoshi R."/>
            <person name="Moran D.A.P."/>
            <person name="Shinohara A."/>
            <person name="Yoshida Y."/>
            <person name="Fujiwara M."/>
            <person name="Mori M."/>
            <person name="Tomita M."/>
            <person name="Arakawa K."/>
        </authorList>
    </citation>
    <scope>NUCLEOTIDE SEQUENCE [LARGE SCALE GENOMIC DNA]</scope>
</reference>
<evidence type="ECO:0000313" key="2">
    <source>
        <dbReference type="Proteomes" id="UP000499080"/>
    </source>
</evidence>
<sequence length="108" mass="12254">MPNGTFLSNPALTTVQLVTQFNKKWDGGGKNQTLSHNHILFFHRSLNNASLQHPKSWVISMRLELAKLFKPSFIHLFDHSHASPETSSDVFCGIFGRAIMRKSIAYKK</sequence>
<evidence type="ECO:0000313" key="1">
    <source>
        <dbReference type="EMBL" id="GBM82750.1"/>
    </source>
</evidence>
<dbReference type="Proteomes" id="UP000499080">
    <property type="component" value="Unassembled WGS sequence"/>
</dbReference>
<organism evidence="1 2">
    <name type="scientific">Araneus ventricosus</name>
    <name type="common">Orbweaver spider</name>
    <name type="synonym">Epeira ventricosa</name>
    <dbReference type="NCBI Taxonomy" id="182803"/>
    <lineage>
        <taxon>Eukaryota</taxon>
        <taxon>Metazoa</taxon>
        <taxon>Ecdysozoa</taxon>
        <taxon>Arthropoda</taxon>
        <taxon>Chelicerata</taxon>
        <taxon>Arachnida</taxon>
        <taxon>Araneae</taxon>
        <taxon>Araneomorphae</taxon>
        <taxon>Entelegynae</taxon>
        <taxon>Araneoidea</taxon>
        <taxon>Araneidae</taxon>
        <taxon>Araneus</taxon>
    </lineage>
</organism>
<dbReference type="AlphaFoldDB" id="A0A4Y2IYQ9"/>
<protein>
    <submittedName>
        <fullName evidence="1">Uncharacterized protein</fullName>
    </submittedName>
</protein>
<proteinExistence type="predicted"/>